<evidence type="ECO:0000313" key="2">
    <source>
        <dbReference type="Proteomes" id="UP000190951"/>
    </source>
</evidence>
<dbReference type="EMBL" id="CP096983">
    <property type="protein sequence ID" value="URZ09983.1"/>
    <property type="molecule type" value="Genomic_DNA"/>
</dbReference>
<proteinExistence type="predicted"/>
<name>A0A1S8KXC4_9CLOT</name>
<dbReference type="KEGG" id="crw:CROST_006910"/>
<gene>
    <name evidence="1" type="ORF">CROST_006910</name>
</gene>
<dbReference type="Pfam" id="PF09670">
    <property type="entry name" value="Cas_Cas02710"/>
    <property type="match status" value="1"/>
</dbReference>
<dbReference type="RefSeq" id="WP_077835258.1">
    <property type="nucleotide sequence ID" value="NZ_CP096983.1"/>
</dbReference>
<reference evidence="1 2" key="1">
    <citation type="submission" date="2022-04" db="EMBL/GenBank/DDBJ databases">
        <title>Genome sequence of C. roseum typestrain.</title>
        <authorList>
            <person name="Poehlein A."/>
            <person name="Schoch T."/>
            <person name="Duerre P."/>
            <person name="Daniel R."/>
        </authorList>
    </citation>
    <scope>NUCLEOTIDE SEQUENCE [LARGE SCALE GENOMIC DNA]</scope>
    <source>
        <strain evidence="1 2">DSM 7320</strain>
    </source>
</reference>
<organism evidence="1 2">
    <name type="scientific">Clostridium felsineum</name>
    <dbReference type="NCBI Taxonomy" id="36839"/>
    <lineage>
        <taxon>Bacteria</taxon>
        <taxon>Bacillati</taxon>
        <taxon>Bacillota</taxon>
        <taxon>Clostridia</taxon>
        <taxon>Eubacteriales</taxon>
        <taxon>Clostridiaceae</taxon>
        <taxon>Clostridium</taxon>
    </lineage>
</organism>
<keyword evidence="2" id="KW-1185">Reference proteome</keyword>
<dbReference type="STRING" id="84029.CROST_44890"/>
<evidence type="ECO:0000313" key="1">
    <source>
        <dbReference type="EMBL" id="URZ09983.1"/>
    </source>
</evidence>
<dbReference type="Proteomes" id="UP000190951">
    <property type="component" value="Chromosome"/>
</dbReference>
<dbReference type="AlphaFoldDB" id="A0A1S8KXC4"/>
<accession>A0A1S8KXC4</accession>
<protein>
    <submittedName>
        <fullName evidence="1">Uncharacterized protein</fullName>
    </submittedName>
</protein>
<sequence length="501" mass="58314">MNSVLILNLGSNDLQLKDDKCEDMKKIFSNDNKMLEMLEKNHGIADNFKLFTRKILNNYPKGIEYIDFPIIKFCMEKIKNDLKNDKLTEIIFVTTDQDHKKDTIKLGEILIKIVNDKKDKKLKENIGFSGFNGTPKLKTWCINENPSDYDLMMKKYEYNLNNKLKGAEKLFIEITGGTPAMSTALLVNATNQVNIKVIPFYIDRKSKDAYSLTISESLRKYDSKKQICIFIKNQNYKGAETLVRDFVSKYDVSEKKQVNIIFNMIQSASSRVEFDFDSAEKYIKTVKDDSPVSRYVCSNFQKYLQQLKDKNKIYLLNELKNNALYKYNNGAYTDFLGRIFRIQEDIYSNILIRKNVVTCNKEDTKLFLRGEAFSDNQRDILNSIEIEPGVKLQYKNCELNIESMKKILDVIVEKNCLEFELLNECSKLKGLKSLRNKTILAHGYKAVSKDKIDDEIGDTIEFLNNLILKYKKVFDTDINDDNFYEKNGEFNNHLVKLVEEI</sequence>